<protein>
    <recommendedName>
        <fullName evidence="1">DUF5648 domain-containing protein</fullName>
    </recommendedName>
</protein>
<dbReference type="Proteomes" id="UP000324513">
    <property type="component" value="Unassembled WGS sequence"/>
</dbReference>
<evidence type="ECO:0000313" key="2">
    <source>
        <dbReference type="EMBL" id="TYO91769.1"/>
    </source>
</evidence>
<dbReference type="EMBL" id="VNHK01000006">
    <property type="protein sequence ID" value="TYO91769.1"/>
    <property type="molecule type" value="Genomic_DNA"/>
</dbReference>
<comment type="caution">
    <text evidence="2">The sequence shown here is derived from an EMBL/GenBank/DDBJ whole genome shotgun (WGS) entry which is preliminary data.</text>
</comment>
<organism evidence="2 3">
    <name type="scientific">Elizabethkingia miricola</name>
    <name type="common">Chryseobacterium miricola</name>
    <dbReference type="NCBI Taxonomy" id="172045"/>
    <lineage>
        <taxon>Bacteria</taxon>
        <taxon>Pseudomonadati</taxon>
        <taxon>Bacteroidota</taxon>
        <taxon>Flavobacteriia</taxon>
        <taxon>Flavobacteriales</taxon>
        <taxon>Weeksellaceae</taxon>
        <taxon>Elizabethkingia</taxon>
    </lineage>
</organism>
<feature type="domain" description="DUF5648" evidence="1">
    <location>
        <begin position="65"/>
        <end position="196"/>
    </location>
</feature>
<name>A0ABY3NG17_ELIMR</name>
<evidence type="ECO:0000259" key="1">
    <source>
        <dbReference type="Pfam" id="PF18885"/>
    </source>
</evidence>
<accession>A0ABY3NG17</accession>
<reference evidence="2 3" key="1">
    <citation type="submission" date="2019-07" db="EMBL/GenBank/DDBJ databases">
        <title>Genomic Encyclopedia of Archaeal and Bacterial Type Strains, Phase II (KMG-II): from individual species to whole genera.</title>
        <authorList>
            <person name="Goeker M."/>
        </authorList>
    </citation>
    <scope>NUCLEOTIDE SEQUENCE [LARGE SCALE GENOMIC DNA]</scope>
    <source>
        <strain evidence="2 3">DSM 14571</strain>
    </source>
</reference>
<sequence>MKKIYFIGLCFMSLASCSTNDDLQNFDKVNLNQLAVGGFRDGSGTFDEEPPSSGIFWKDAIIPKPIYGYYSSAKNRHIYSTSDSGLFLPHAEIGNYNYIYDRFLGSADGSGQEITGWFNKNNDDYVLTTNPSEFNGQNGWMWFSDIGKSYNGNEPGSFPIYRYFRKETTSHFYTRDFNELGNGKFGFVYEGIAFYLKDSEAQKARIRDGEFYRDRNTGQYYITFESTIRLIENVDVLKRVFDFREESTGIRGRKNKPIFNVDIADYIGPRGKNFTMDTKLIRDQSNGKVYLLDNGDLRHIPTPEVFQFYYFKEESIIQSNKVRGFAGKDIVRTY</sequence>
<dbReference type="InterPro" id="IPR043708">
    <property type="entry name" value="DUF5648"/>
</dbReference>
<proteinExistence type="predicted"/>
<evidence type="ECO:0000313" key="3">
    <source>
        <dbReference type="Proteomes" id="UP000324513"/>
    </source>
</evidence>
<dbReference type="RefSeq" id="WP_090346981.1">
    <property type="nucleotide sequence ID" value="NZ_FLSS01000012.1"/>
</dbReference>
<dbReference type="PROSITE" id="PS51257">
    <property type="entry name" value="PROKAR_LIPOPROTEIN"/>
    <property type="match status" value="1"/>
</dbReference>
<gene>
    <name evidence="2" type="ORF">LX74_02015</name>
</gene>
<keyword evidence="3" id="KW-1185">Reference proteome</keyword>
<dbReference type="Pfam" id="PF18885">
    <property type="entry name" value="DUF5648"/>
    <property type="match status" value="1"/>
</dbReference>